<dbReference type="PANTHER" id="PTHR43708:SF1">
    <property type="entry name" value="GALACTOSE_LACTOSE METABOLISM REGULATORY PROTEIN GAL80"/>
    <property type="match status" value="1"/>
</dbReference>
<dbReference type="InterPro" id="IPR055080">
    <property type="entry name" value="Gal80p-like_C"/>
</dbReference>
<dbReference type="Pfam" id="PF22685">
    <property type="entry name" value="Gal80p_C-like"/>
    <property type="match status" value="1"/>
</dbReference>
<dbReference type="Proteomes" id="UP000558284">
    <property type="component" value="Unassembled WGS sequence"/>
</dbReference>
<sequence length="374" mass="39007">MSKIGVGVIGASPLRPGWAATAHLPALLALSEYELRAVATSSEASAKAAGEAYGVPAYADPATMIARVDIDLVVVTVKLADHQTLVAEAIAAGKMVMCEWPLGVDFEQTADLAKQVALAGVGNLIGLQARMAPSIRYARDLVIQGYVGEVLGTTMVASGIAWTSVSDSAHAYMFDATKNATLLSVPTMHALDALQFVVGDLADIRSASAVRRSAVRLADTNEEIRSTTPDHLAIAAVLESGAVASIFYRGGVSRGDNFRWEINGSKGDLVLTSPLGNLQVLAPTLLGGHDEDTSVAPLAIPPEYDVASDAPEGPAANVARLYAAFAADLRNGTPGQTAPDFAHALRLHRTLDLISAAAASGIAQTERGRHRRRA</sequence>
<organism evidence="3 4">
    <name type="scientific">Mesorhizobium neociceri</name>
    <dbReference type="NCBI Taxonomy" id="1307853"/>
    <lineage>
        <taxon>Bacteria</taxon>
        <taxon>Pseudomonadati</taxon>
        <taxon>Pseudomonadota</taxon>
        <taxon>Alphaproteobacteria</taxon>
        <taxon>Hyphomicrobiales</taxon>
        <taxon>Phyllobacteriaceae</taxon>
        <taxon>Mesorhizobium</taxon>
    </lineage>
</organism>
<gene>
    <name evidence="3" type="ORF">H0241_31125</name>
</gene>
<dbReference type="SUPFAM" id="SSF51735">
    <property type="entry name" value="NAD(P)-binding Rossmann-fold domains"/>
    <property type="match status" value="1"/>
</dbReference>
<dbReference type="InterPro" id="IPR000683">
    <property type="entry name" value="Gfo/Idh/MocA-like_OxRdtase_N"/>
</dbReference>
<evidence type="ECO:0000259" key="1">
    <source>
        <dbReference type="Pfam" id="PF01408"/>
    </source>
</evidence>
<dbReference type="InterPro" id="IPR036291">
    <property type="entry name" value="NAD(P)-bd_dom_sf"/>
</dbReference>
<evidence type="ECO:0000259" key="2">
    <source>
        <dbReference type="Pfam" id="PF22685"/>
    </source>
</evidence>
<dbReference type="Pfam" id="PF01408">
    <property type="entry name" value="GFO_IDH_MocA"/>
    <property type="match status" value="1"/>
</dbReference>
<name>A0A838BDG5_9HYPH</name>
<evidence type="ECO:0000313" key="4">
    <source>
        <dbReference type="Proteomes" id="UP000558284"/>
    </source>
</evidence>
<keyword evidence="4" id="KW-1185">Reference proteome</keyword>
<reference evidence="3 4" key="1">
    <citation type="submission" date="2020-07" db="EMBL/GenBank/DDBJ databases">
        <title>Definition of the novel symbiovar canariense within Mesorhizobium novociceri, a new species of genus Mesorhizobium nodulating Cicer canariense in the Caldera de Taburiente National Park (La Palma, Canary Islands).</title>
        <authorList>
            <person name="Leon-Barrios M."/>
            <person name="Perez-Yepez J."/>
            <person name="Flores-Felix J.D."/>
            <person name="Ramirez-Baena M.H."/>
            <person name="Pulido-Suarez L."/>
            <person name="Igual J.M."/>
            <person name="Velazquez E."/>
            <person name="Peix A."/>
        </authorList>
    </citation>
    <scope>NUCLEOTIDE SEQUENCE [LARGE SCALE GENOMIC DNA]</scope>
    <source>
        <strain evidence="3 4">CCANP35</strain>
    </source>
</reference>
<dbReference type="RefSeq" id="WP_181061593.1">
    <property type="nucleotide sequence ID" value="NZ_JACDTY010000026.1"/>
</dbReference>
<evidence type="ECO:0000313" key="3">
    <source>
        <dbReference type="EMBL" id="MBA1144658.1"/>
    </source>
</evidence>
<dbReference type="InterPro" id="IPR051317">
    <property type="entry name" value="Gfo/Idh/MocA_oxidoreduct"/>
</dbReference>
<feature type="domain" description="Gfo/Idh/MocA-like oxidoreductase N-terminal" evidence="1">
    <location>
        <begin position="5"/>
        <end position="117"/>
    </location>
</feature>
<feature type="domain" description="Gal80p-like C-terminal" evidence="2">
    <location>
        <begin position="133"/>
        <end position="273"/>
    </location>
</feature>
<dbReference type="Gene3D" id="3.30.360.10">
    <property type="entry name" value="Dihydrodipicolinate Reductase, domain 2"/>
    <property type="match status" value="1"/>
</dbReference>
<dbReference type="GO" id="GO:0000166">
    <property type="term" value="F:nucleotide binding"/>
    <property type="evidence" value="ECO:0007669"/>
    <property type="project" value="InterPro"/>
</dbReference>
<dbReference type="PANTHER" id="PTHR43708">
    <property type="entry name" value="CONSERVED EXPRESSED OXIDOREDUCTASE (EUROFUNG)"/>
    <property type="match status" value="1"/>
</dbReference>
<dbReference type="EMBL" id="JACDTY010000026">
    <property type="protein sequence ID" value="MBA1144658.1"/>
    <property type="molecule type" value="Genomic_DNA"/>
</dbReference>
<dbReference type="Gene3D" id="3.40.50.720">
    <property type="entry name" value="NAD(P)-binding Rossmann-like Domain"/>
    <property type="match status" value="1"/>
</dbReference>
<proteinExistence type="predicted"/>
<protein>
    <submittedName>
        <fullName evidence="3">Gfo/Idh/MocA family oxidoreductase</fullName>
    </submittedName>
</protein>
<dbReference type="SUPFAM" id="SSF55347">
    <property type="entry name" value="Glyceraldehyde-3-phosphate dehydrogenase-like, C-terminal domain"/>
    <property type="match status" value="1"/>
</dbReference>
<accession>A0A838BDG5</accession>
<comment type="caution">
    <text evidence="3">The sequence shown here is derived from an EMBL/GenBank/DDBJ whole genome shotgun (WGS) entry which is preliminary data.</text>
</comment>
<dbReference type="AlphaFoldDB" id="A0A838BDG5"/>